<sequence length="293" mass="33022">GEILPQQRVVEGYRVDHYFAALGKRNMLINARRITVDKQRSHIVLLAIDDITEREDSDRLLDQVMEHLPAVVFLKRASDLRFVQINRAAEQLFGYSRSDMIGKNDYDFFPKDQADFFTSVDREVLASDKVRDIAEEPIRTRDGTTHYLRTSKIVLRDADGKPTHLLGAALDITERRAAEEHIRLLMRELDHRVKNVLARIPVIAMCTREGSGSMDELVKALEGRIQSMASAHELLSLAQWHGVALSDIVHRELAPYATGSNTNVDGAHIVLSAEASQTMAMVLHELVTNAAKY</sequence>
<feature type="domain" description="PAC" evidence="13">
    <location>
        <begin position="131"/>
        <end position="184"/>
    </location>
</feature>
<reference evidence="14" key="1">
    <citation type="journal article" date="2014" name="Front. Microbiol.">
        <title>High frequency of phylogenetically diverse reductive dehalogenase-homologous genes in deep subseafloor sedimentary metagenomes.</title>
        <authorList>
            <person name="Kawai M."/>
            <person name="Futagami T."/>
            <person name="Toyoda A."/>
            <person name="Takaki Y."/>
            <person name="Nishi S."/>
            <person name="Hori S."/>
            <person name="Arai W."/>
            <person name="Tsubouchi T."/>
            <person name="Morono Y."/>
            <person name="Uchiyama I."/>
            <person name="Ito T."/>
            <person name="Fujiyama A."/>
            <person name="Inagaki F."/>
            <person name="Takami H."/>
        </authorList>
    </citation>
    <scope>NUCLEOTIDE SEQUENCE</scope>
    <source>
        <strain evidence="14">Expedition CK06-06</strain>
    </source>
</reference>
<evidence type="ECO:0000256" key="11">
    <source>
        <dbReference type="ARBA" id="ARBA00023026"/>
    </source>
</evidence>
<keyword evidence="3" id="KW-0597">Phosphoprotein</keyword>
<dbReference type="InterPro" id="IPR011102">
    <property type="entry name" value="Sig_transdc_His_kinase_HWE"/>
</dbReference>
<evidence type="ECO:0000259" key="12">
    <source>
        <dbReference type="PROSITE" id="PS50112"/>
    </source>
</evidence>
<feature type="non-terminal residue" evidence="14">
    <location>
        <position position="1"/>
    </location>
</feature>
<dbReference type="PANTHER" id="PTHR41523:SF8">
    <property type="entry name" value="ETHYLENE RESPONSE SENSOR PROTEIN"/>
    <property type="match status" value="1"/>
</dbReference>
<evidence type="ECO:0000259" key="13">
    <source>
        <dbReference type="PROSITE" id="PS50113"/>
    </source>
</evidence>
<evidence type="ECO:0000256" key="4">
    <source>
        <dbReference type="ARBA" id="ARBA00022630"/>
    </source>
</evidence>
<dbReference type="NCBIfam" id="TIGR00229">
    <property type="entry name" value="sensory_box"/>
    <property type="match status" value="1"/>
</dbReference>
<keyword evidence="10" id="KW-0067">ATP-binding</keyword>
<dbReference type="SMART" id="SM00091">
    <property type="entry name" value="PAS"/>
    <property type="match status" value="1"/>
</dbReference>
<dbReference type="SMART" id="SM00911">
    <property type="entry name" value="HWE_HK"/>
    <property type="match status" value="1"/>
</dbReference>
<evidence type="ECO:0000313" key="14">
    <source>
        <dbReference type="EMBL" id="GAG99587.1"/>
    </source>
</evidence>
<dbReference type="InterPro" id="IPR000014">
    <property type="entry name" value="PAS"/>
</dbReference>
<feature type="non-terminal residue" evidence="14">
    <location>
        <position position="293"/>
    </location>
</feature>
<evidence type="ECO:0000256" key="1">
    <source>
        <dbReference type="ARBA" id="ARBA00000085"/>
    </source>
</evidence>
<feature type="domain" description="PAS" evidence="12">
    <location>
        <begin position="57"/>
        <end position="128"/>
    </location>
</feature>
<evidence type="ECO:0000256" key="9">
    <source>
        <dbReference type="ARBA" id="ARBA00022777"/>
    </source>
</evidence>
<keyword evidence="6" id="KW-0808">Transferase</keyword>
<gene>
    <name evidence="14" type="ORF">S01H4_37354</name>
</gene>
<protein>
    <recommendedName>
        <fullName evidence="2">histidine kinase</fullName>
        <ecNumber evidence="2">2.7.13.3</ecNumber>
    </recommendedName>
</protein>
<dbReference type="InterPro" id="IPR013656">
    <property type="entry name" value="PAS_4"/>
</dbReference>
<evidence type="ECO:0000256" key="10">
    <source>
        <dbReference type="ARBA" id="ARBA00022840"/>
    </source>
</evidence>
<keyword evidence="5" id="KW-0288">FMN</keyword>
<keyword evidence="4" id="KW-0285">Flavoprotein</keyword>
<dbReference type="PROSITE" id="PS50112">
    <property type="entry name" value="PAS"/>
    <property type="match status" value="1"/>
</dbReference>
<dbReference type="InterPro" id="IPR035965">
    <property type="entry name" value="PAS-like_dom_sf"/>
</dbReference>
<comment type="catalytic activity">
    <reaction evidence="1">
        <text>ATP + protein L-histidine = ADP + protein N-phospho-L-histidine.</text>
        <dbReference type="EC" id="2.7.13.3"/>
    </reaction>
</comment>
<dbReference type="PANTHER" id="PTHR41523">
    <property type="entry name" value="TWO-COMPONENT SYSTEM SENSOR PROTEIN"/>
    <property type="match status" value="1"/>
</dbReference>
<evidence type="ECO:0000256" key="2">
    <source>
        <dbReference type="ARBA" id="ARBA00012438"/>
    </source>
</evidence>
<dbReference type="GO" id="GO:0005524">
    <property type="term" value="F:ATP binding"/>
    <property type="evidence" value="ECO:0007669"/>
    <property type="project" value="UniProtKB-KW"/>
</dbReference>
<proteinExistence type="predicted"/>
<dbReference type="SUPFAM" id="SSF55785">
    <property type="entry name" value="PYP-like sensor domain (PAS domain)"/>
    <property type="match status" value="1"/>
</dbReference>
<dbReference type="Pfam" id="PF07536">
    <property type="entry name" value="HWE_HK"/>
    <property type="match status" value="1"/>
</dbReference>
<evidence type="ECO:0000256" key="3">
    <source>
        <dbReference type="ARBA" id="ARBA00022553"/>
    </source>
</evidence>
<dbReference type="Gene3D" id="3.30.450.20">
    <property type="entry name" value="PAS domain"/>
    <property type="match status" value="1"/>
</dbReference>
<dbReference type="Pfam" id="PF08448">
    <property type="entry name" value="PAS_4"/>
    <property type="match status" value="1"/>
</dbReference>
<evidence type="ECO:0000256" key="7">
    <source>
        <dbReference type="ARBA" id="ARBA00022737"/>
    </source>
</evidence>
<dbReference type="AlphaFoldDB" id="X1D3A2"/>
<dbReference type="GO" id="GO:0004673">
    <property type="term" value="F:protein histidine kinase activity"/>
    <property type="evidence" value="ECO:0007669"/>
    <property type="project" value="UniProtKB-EC"/>
</dbReference>
<comment type="caution">
    <text evidence="14">The sequence shown here is derived from an EMBL/GenBank/DDBJ whole genome shotgun (WGS) entry which is preliminary data.</text>
</comment>
<keyword evidence="11" id="KW-0843">Virulence</keyword>
<accession>X1D3A2</accession>
<evidence type="ECO:0000256" key="8">
    <source>
        <dbReference type="ARBA" id="ARBA00022741"/>
    </source>
</evidence>
<dbReference type="CDD" id="cd00130">
    <property type="entry name" value="PAS"/>
    <property type="match status" value="1"/>
</dbReference>
<dbReference type="PROSITE" id="PS50113">
    <property type="entry name" value="PAC"/>
    <property type="match status" value="1"/>
</dbReference>
<keyword evidence="9" id="KW-0418">Kinase</keyword>
<organism evidence="14">
    <name type="scientific">marine sediment metagenome</name>
    <dbReference type="NCBI Taxonomy" id="412755"/>
    <lineage>
        <taxon>unclassified sequences</taxon>
        <taxon>metagenomes</taxon>
        <taxon>ecological metagenomes</taxon>
    </lineage>
</organism>
<evidence type="ECO:0000256" key="6">
    <source>
        <dbReference type="ARBA" id="ARBA00022679"/>
    </source>
</evidence>
<dbReference type="EMBL" id="BART01020059">
    <property type="protein sequence ID" value="GAG99587.1"/>
    <property type="molecule type" value="Genomic_DNA"/>
</dbReference>
<evidence type="ECO:0000256" key="5">
    <source>
        <dbReference type="ARBA" id="ARBA00022643"/>
    </source>
</evidence>
<keyword evidence="7" id="KW-0677">Repeat</keyword>
<dbReference type="InterPro" id="IPR000700">
    <property type="entry name" value="PAS-assoc_C"/>
</dbReference>
<name>X1D3A2_9ZZZZ</name>
<dbReference type="EC" id="2.7.13.3" evidence="2"/>
<keyword evidence="8" id="KW-0547">Nucleotide-binding</keyword>